<feature type="transmembrane region" description="Helical" evidence="1">
    <location>
        <begin position="355"/>
        <end position="377"/>
    </location>
</feature>
<organism evidence="2 3">
    <name type="scientific">Merismopedia glauca CCAP 1448/3</name>
    <dbReference type="NCBI Taxonomy" id="1296344"/>
    <lineage>
        <taxon>Bacteria</taxon>
        <taxon>Bacillati</taxon>
        <taxon>Cyanobacteriota</taxon>
        <taxon>Cyanophyceae</taxon>
        <taxon>Synechococcales</taxon>
        <taxon>Merismopediaceae</taxon>
        <taxon>Merismopedia</taxon>
    </lineage>
</organism>
<reference evidence="2 3" key="2">
    <citation type="submission" date="2018-03" db="EMBL/GenBank/DDBJ databases">
        <title>The ancient ancestry and fast evolution of plastids.</title>
        <authorList>
            <person name="Moore K.R."/>
            <person name="Magnabosco C."/>
            <person name="Momper L."/>
            <person name="Gold D.A."/>
            <person name="Bosak T."/>
            <person name="Fournier G.P."/>
        </authorList>
    </citation>
    <scope>NUCLEOTIDE SEQUENCE [LARGE SCALE GENOMIC DNA]</scope>
    <source>
        <strain evidence="2 3">CCAP 1448/3</strain>
    </source>
</reference>
<keyword evidence="3" id="KW-1185">Reference proteome</keyword>
<evidence type="ECO:0000256" key="1">
    <source>
        <dbReference type="SAM" id="Phobius"/>
    </source>
</evidence>
<feature type="transmembrane region" description="Helical" evidence="1">
    <location>
        <begin position="322"/>
        <end position="343"/>
    </location>
</feature>
<feature type="transmembrane region" description="Helical" evidence="1">
    <location>
        <begin position="82"/>
        <end position="97"/>
    </location>
</feature>
<keyword evidence="1" id="KW-1133">Transmembrane helix</keyword>
<feature type="transmembrane region" description="Helical" evidence="1">
    <location>
        <begin position="269"/>
        <end position="288"/>
    </location>
</feature>
<dbReference type="EMBL" id="PVWJ01000043">
    <property type="protein sequence ID" value="PSB02999.1"/>
    <property type="molecule type" value="Genomic_DNA"/>
</dbReference>
<reference evidence="2 3" key="1">
    <citation type="submission" date="2018-02" db="EMBL/GenBank/DDBJ databases">
        <authorList>
            <person name="Cohen D.B."/>
            <person name="Kent A.D."/>
        </authorList>
    </citation>
    <scope>NUCLEOTIDE SEQUENCE [LARGE SCALE GENOMIC DNA]</scope>
    <source>
        <strain evidence="2 3">CCAP 1448/3</strain>
    </source>
</reference>
<dbReference type="AlphaFoldDB" id="A0A2T1C420"/>
<evidence type="ECO:0000313" key="2">
    <source>
        <dbReference type="EMBL" id="PSB02999.1"/>
    </source>
</evidence>
<evidence type="ECO:0008006" key="4">
    <source>
        <dbReference type="Google" id="ProtNLM"/>
    </source>
</evidence>
<keyword evidence="1" id="KW-0472">Membrane</keyword>
<name>A0A2T1C420_9CYAN</name>
<evidence type="ECO:0000313" key="3">
    <source>
        <dbReference type="Proteomes" id="UP000238762"/>
    </source>
</evidence>
<protein>
    <recommendedName>
        <fullName evidence="4">Glycosyltransferase RgtA/B/C/D-like domain-containing protein</fullName>
    </recommendedName>
</protein>
<keyword evidence="1" id="KW-0812">Transmembrane</keyword>
<comment type="caution">
    <text evidence="2">The sequence shown here is derived from an EMBL/GenBank/DDBJ whole genome shotgun (WGS) entry which is preliminary data.</text>
</comment>
<dbReference type="RefSeq" id="WP_106288582.1">
    <property type="nucleotide sequence ID" value="NZ_CAWNTC010000028.1"/>
</dbReference>
<feature type="transmembrane region" description="Helical" evidence="1">
    <location>
        <begin position="176"/>
        <end position="203"/>
    </location>
</feature>
<gene>
    <name evidence="2" type="ORF">C7B64_10400</name>
</gene>
<feature type="transmembrane region" description="Helical" evidence="1">
    <location>
        <begin position="300"/>
        <end position="315"/>
    </location>
</feature>
<sequence>MAENQLARNFEAQVNKFKQHIYIQLNKPLIRGIIFALVIRYVCLPNKSSDYKSFLEPWYNFIVEHGGFLSLKYDFYDYTPPYIYWLIIASSLLAWLPKVISIKLISIIFDFVCAYFTYKLVRLKYPVGNMPTKAFLIVLFTPTVIYNSSLWSQCDGIYTAFLIACIYYLSMQRNSLAFICFGLGVSLKLQAMFLLPLLLIIWIKKKVSWQQFLWIPLTYLVCIFPAFLAGRPLFDLLLIYFNQSQKYKELAKGVPNLYQWIPNRYYSDVVPIGLIFTTFAILLLTYIIYQTKTKLAPDRLLHISLISVLLVPYLLPKMHQRYFYPADIVSIIFGFYFPQYYWIPIMVQICSLLSYLGTPILIKICSLALGFTLCFVIQKLQSTLNQSQDIQIHEFS</sequence>
<feature type="transmembrane region" description="Helical" evidence="1">
    <location>
        <begin position="215"/>
        <end position="241"/>
    </location>
</feature>
<feature type="transmembrane region" description="Helical" evidence="1">
    <location>
        <begin position="150"/>
        <end position="169"/>
    </location>
</feature>
<accession>A0A2T1C420</accession>
<feature type="transmembrane region" description="Helical" evidence="1">
    <location>
        <begin position="21"/>
        <end position="42"/>
    </location>
</feature>
<proteinExistence type="predicted"/>
<dbReference type="Proteomes" id="UP000238762">
    <property type="component" value="Unassembled WGS sequence"/>
</dbReference>
<dbReference type="OrthoDB" id="9776737at2"/>